<dbReference type="AlphaFoldDB" id="A0A1C3JPU9"/>
<keyword evidence="4 5" id="KW-0472">Membrane</keyword>
<dbReference type="InterPro" id="IPR012451">
    <property type="entry name" value="DUF1656"/>
</dbReference>
<dbReference type="OrthoDB" id="7021192at2"/>
<keyword evidence="1" id="KW-1003">Cell membrane</keyword>
<dbReference type="Pfam" id="PF07869">
    <property type="entry name" value="DUF1656"/>
    <property type="match status" value="1"/>
</dbReference>
<reference evidence="7 8" key="1">
    <citation type="submission" date="2016-06" db="EMBL/GenBank/DDBJ databases">
        <authorList>
            <person name="Rodrigo-Torres L."/>
            <person name="Arahal D.R."/>
        </authorList>
    </citation>
    <scope>NUCLEOTIDE SEQUENCE [LARGE SCALE GENOMIC DNA]</scope>
    <source>
        <strain evidence="7 8">CECT 5116</strain>
    </source>
</reference>
<dbReference type="EMBL" id="FLRB01000001">
    <property type="protein sequence ID" value="SBT19462.1"/>
    <property type="molecule type" value="Genomic_DNA"/>
</dbReference>
<reference evidence="6 9" key="2">
    <citation type="submission" date="2016-06" db="EMBL/GenBank/DDBJ databases">
        <authorList>
            <person name="Kjaerup R.B."/>
            <person name="Dalgaard T.S."/>
            <person name="Juul-Madsen H.R."/>
        </authorList>
    </citation>
    <scope>NUCLEOTIDE SEQUENCE [LARGE SCALE GENOMIC DNA]</scope>
    <source>
        <strain evidence="6 9">CECT 5115</strain>
    </source>
</reference>
<gene>
    <name evidence="6" type="primary">aaeX</name>
    <name evidence="6" type="ORF">MGA5115_01216</name>
    <name evidence="7" type="ORF">MGA5116_00015</name>
</gene>
<evidence type="ECO:0000256" key="3">
    <source>
        <dbReference type="ARBA" id="ARBA00022989"/>
    </source>
</evidence>
<evidence type="ECO:0000313" key="9">
    <source>
        <dbReference type="Proteomes" id="UP000092871"/>
    </source>
</evidence>
<evidence type="ECO:0000256" key="2">
    <source>
        <dbReference type="ARBA" id="ARBA00022692"/>
    </source>
</evidence>
<dbReference type="RefSeq" id="WP_067033477.1">
    <property type="nucleotide sequence ID" value="NZ_FLRA01000008.1"/>
</dbReference>
<dbReference type="Proteomes" id="UP000092840">
    <property type="component" value="Unassembled WGS sequence"/>
</dbReference>
<evidence type="ECO:0000313" key="8">
    <source>
        <dbReference type="Proteomes" id="UP000092840"/>
    </source>
</evidence>
<evidence type="ECO:0000256" key="4">
    <source>
        <dbReference type="ARBA" id="ARBA00023136"/>
    </source>
</evidence>
<evidence type="ECO:0000313" key="6">
    <source>
        <dbReference type="EMBL" id="SBT17127.1"/>
    </source>
</evidence>
<keyword evidence="2 5" id="KW-0812">Transmembrane</keyword>
<keyword evidence="8" id="KW-1185">Reference proteome</keyword>
<accession>A0A1C3JPU9</accession>
<evidence type="ECO:0000313" key="7">
    <source>
        <dbReference type="EMBL" id="SBT19462.1"/>
    </source>
</evidence>
<protein>
    <submittedName>
        <fullName evidence="6">Protein AaeX</fullName>
    </submittedName>
</protein>
<sequence length="70" mass="8062">MFQELALGGLLFSPLVLFAPLAFILSWLTRFVLYKTGLYVKIWRVAWFEVGLYVCYLALVVYLLGNQSLL</sequence>
<proteinExistence type="predicted"/>
<feature type="transmembrane region" description="Helical" evidence="5">
    <location>
        <begin position="12"/>
        <end position="33"/>
    </location>
</feature>
<evidence type="ECO:0000256" key="1">
    <source>
        <dbReference type="ARBA" id="ARBA00022475"/>
    </source>
</evidence>
<evidence type="ECO:0000256" key="5">
    <source>
        <dbReference type="SAM" id="Phobius"/>
    </source>
</evidence>
<feature type="transmembrane region" description="Helical" evidence="5">
    <location>
        <begin position="45"/>
        <end position="65"/>
    </location>
</feature>
<dbReference type="Proteomes" id="UP000092871">
    <property type="component" value="Unassembled WGS sequence"/>
</dbReference>
<name>A0A1C3JPU9_9GAMM</name>
<dbReference type="EMBL" id="FLRA01000008">
    <property type="protein sequence ID" value="SBT17127.1"/>
    <property type="molecule type" value="Genomic_DNA"/>
</dbReference>
<keyword evidence="3 5" id="KW-1133">Transmembrane helix</keyword>
<organism evidence="6 9">
    <name type="scientific">Marinomonas gallaica</name>
    <dbReference type="NCBI Taxonomy" id="1806667"/>
    <lineage>
        <taxon>Bacteria</taxon>
        <taxon>Pseudomonadati</taxon>
        <taxon>Pseudomonadota</taxon>
        <taxon>Gammaproteobacteria</taxon>
        <taxon>Oceanospirillales</taxon>
        <taxon>Oceanospirillaceae</taxon>
        <taxon>Marinomonas</taxon>
    </lineage>
</organism>